<dbReference type="RefSeq" id="WP_244349373.1">
    <property type="nucleotide sequence ID" value="NZ_JAFIRA010000007.1"/>
</dbReference>
<evidence type="ECO:0000313" key="2">
    <source>
        <dbReference type="Proteomes" id="UP000830835"/>
    </source>
</evidence>
<accession>A0ABT0C9W2</accession>
<dbReference type="Proteomes" id="UP000830835">
    <property type="component" value="Unassembled WGS sequence"/>
</dbReference>
<dbReference type="EMBL" id="JAFIRA010000007">
    <property type="protein sequence ID" value="MCJ2542140.1"/>
    <property type="molecule type" value="Genomic_DNA"/>
</dbReference>
<organism evidence="1 2">
    <name type="scientific">Thermostichus vulcanus str. 'Rupite'</name>
    <dbReference type="NCBI Taxonomy" id="2813851"/>
    <lineage>
        <taxon>Bacteria</taxon>
        <taxon>Bacillati</taxon>
        <taxon>Cyanobacteriota</taxon>
        <taxon>Cyanophyceae</taxon>
        <taxon>Thermostichales</taxon>
        <taxon>Thermostichaceae</taxon>
        <taxon>Thermostichus</taxon>
    </lineage>
</organism>
<evidence type="ECO:0000313" key="1">
    <source>
        <dbReference type="EMBL" id="MCJ2542140.1"/>
    </source>
</evidence>
<gene>
    <name evidence="1" type="ORF">JX360_04335</name>
</gene>
<comment type="caution">
    <text evidence="1">The sequence shown here is derived from an EMBL/GenBank/DDBJ whole genome shotgun (WGS) entry which is preliminary data.</text>
</comment>
<sequence>MSSQLQTIFEQMKTLTPEENLELIRYAEQLLQERQAVSPIWQAYLQSKQERREVYNRLAES</sequence>
<keyword evidence="2" id="KW-1185">Reference proteome</keyword>
<proteinExistence type="predicted"/>
<protein>
    <recommendedName>
        <fullName evidence="3">DUF2281 domain-containing protein</fullName>
    </recommendedName>
</protein>
<reference evidence="1" key="1">
    <citation type="submission" date="2021-02" db="EMBL/GenBank/DDBJ databases">
        <title>The CRISPR/cas machinery reduction and long-range gene transfer in the hot spring cyanobacterium Synechococcus.</title>
        <authorList>
            <person name="Dvorak P."/>
            <person name="Jahodarova E."/>
            <person name="Hasler P."/>
            <person name="Poulickova A."/>
        </authorList>
    </citation>
    <scope>NUCLEOTIDE SEQUENCE</scope>
    <source>
        <strain evidence="1">Rupite</strain>
    </source>
</reference>
<name>A0ABT0C9W2_THEVL</name>
<evidence type="ECO:0008006" key="3">
    <source>
        <dbReference type="Google" id="ProtNLM"/>
    </source>
</evidence>